<accession>A0A450T1E1</accession>
<evidence type="ECO:0000256" key="1">
    <source>
        <dbReference type="SAM" id="Phobius"/>
    </source>
</evidence>
<organism evidence="2">
    <name type="scientific">Candidatus Kentrum sp. DK</name>
    <dbReference type="NCBI Taxonomy" id="2126562"/>
    <lineage>
        <taxon>Bacteria</taxon>
        <taxon>Pseudomonadati</taxon>
        <taxon>Pseudomonadota</taxon>
        <taxon>Gammaproteobacteria</taxon>
        <taxon>Candidatus Kentrum</taxon>
    </lineage>
</organism>
<reference evidence="2" key="1">
    <citation type="submission" date="2019-02" db="EMBL/GenBank/DDBJ databases">
        <authorList>
            <person name="Gruber-Vodicka R. H."/>
            <person name="Seah K. B. B."/>
        </authorList>
    </citation>
    <scope>NUCLEOTIDE SEQUENCE</scope>
    <source>
        <strain evidence="2">BECK_DK47</strain>
    </source>
</reference>
<sequence length="46" mass="5291">MRWISTPESVEKNEPTVLVIVETILAVAAYWGIAWWFDTHIHLPGL</sequence>
<keyword evidence="1" id="KW-0812">Transmembrane</keyword>
<keyword evidence="1" id="KW-1133">Transmembrane helix</keyword>
<evidence type="ECO:0000313" key="2">
    <source>
        <dbReference type="EMBL" id="VFJ60334.1"/>
    </source>
</evidence>
<gene>
    <name evidence="2" type="ORF">BECKDK2373B_GA0170837_109120</name>
</gene>
<protein>
    <submittedName>
        <fullName evidence="2">Uncharacterized protein</fullName>
    </submittedName>
</protein>
<keyword evidence="1" id="KW-0472">Membrane</keyword>
<dbReference type="EMBL" id="CAADEX010000091">
    <property type="protein sequence ID" value="VFJ60334.1"/>
    <property type="molecule type" value="Genomic_DNA"/>
</dbReference>
<name>A0A450T1E1_9GAMM</name>
<proteinExistence type="predicted"/>
<dbReference type="AlphaFoldDB" id="A0A450T1E1"/>
<feature type="transmembrane region" description="Helical" evidence="1">
    <location>
        <begin position="16"/>
        <end position="37"/>
    </location>
</feature>